<accession>G7VCV3</accession>
<feature type="domain" description="Major facilitator superfamily (MFS) profile" evidence="2">
    <location>
        <begin position="21"/>
        <end position="409"/>
    </location>
</feature>
<evidence type="ECO:0000313" key="4">
    <source>
        <dbReference type="Proteomes" id="UP000005867"/>
    </source>
</evidence>
<gene>
    <name evidence="3" type="ORF">P186_1211</name>
</gene>
<feature type="transmembrane region" description="Helical" evidence="1">
    <location>
        <begin position="231"/>
        <end position="257"/>
    </location>
</feature>
<feature type="transmembrane region" description="Helical" evidence="1">
    <location>
        <begin position="360"/>
        <end position="379"/>
    </location>
</feature>
<keyword evidence="1" id="KW-0812">Transmembrane</keyword>
<feature type="transmembrane region" description="Helical" evidence="1">
    <location>
        <begin position="296"/>
        <end position="313"/>
    </location>
</feature>
<dbReference type="KEGG" id="pyr:P186_1211"/>
<evidence type="ECO:0000256" key="1">
    <source>
        <dbReference type="SAM" id="Phobius"/>
    </source>
</evidence>
<dbReference type="AlphaFoldDB" id="G7VCV3"/>
<organism evidence="3 4">
    <name type="scientific">Pyrobaculum ferrireducens</name>
    <dbReference type="NCBI Taxonomy" id="1104324"/>
    <lineage>
        <taxon>Archaea</taxon>
        <taxon>Thermoproteota</taxon>
        <taxon>Thermoprotei</taxon>
        <taxon>Thermoproteales</taxon>
        <taxon>Thermoproteaceae</taxon>
        <taxon>Pyrobaculum</taxon>
    </lineage>
</organism>
<dbReference type="HOGENOM" id="CLU_677270_0_0_2"/>
<dbReference type="PANTHER" id="PTHR23518:SF2">
    <property type="entry name" value="MAJOR FACILITATOR SUPERFAMILY TRANSPORTER"/>
    <property type="match status" value="1"/>
</dbReference>
<feature type="transmembrane region" description="Helical" evidence="1">
    <location>
        <begin position="21"/>
        <end position="43"/>
    </location>
</feature>
<dbReference type="Proteomes" id="UP000005867">
    <property type="component" value="Chromosome"/>
</dbReference>
<feature type="transmembrane region" description="Helical" evidence="1">
    <location>
        <begin position="319"/>
        <end position="339"/>
    </location>
</feature>
<keyword evidence="1" id="KW-1133">Transmembrane helix</keyword>
<dbReference type="BioCyc" id="PSP1104324:GJSN-1182-MONOMER"/>
<feature type="transmembrane region" description="Helical" evidence="1">
    <location>
        <begin position="88"/>
        <end position="105"/>
    </location>
</feature>
<dbReference type="SUPFAM" id="SSF103473">
    <property type="entry name" value="MFS general substrate transporter"/>
    <property type="match status" value="1"/>
</dbReference>
<dbReference type="PANTHER" id="PTHR23518">
    <property type="entry name" value="C-METHYLTRANSFERASE"/>
    <property type="match status" value="1"/>
</dbReference>
<protein>
    <submittedName>
        <fullName evidence="3">Major facilitator superfamily MFS_1</fullName>
    </submittedName>
</protein>
<dbReference type="EMBL" id="CP003098">
    <property type="protein sequence ID" value="AET32642.1"/>
    <property type="molecule type" value="Genomic_DNA"/>
</dbReference>
<feature type="transmembrane region" description="Helical" evidence="1">
    <location>
        <begin position="173"/>
        <end position="192"/>
    </location>
</feature>
<dbReference type="InterPro" id="IPR020846">
    <property type="entry name" value="MFS_dom"/>
</dbReference>
<evidence type="ECO:0000313" key="3">
    <source>
        <dbReference type="EMBL" id="AET32642.1"/>
    </source>
</evidence>
<reference evidence="3 4" key="1">
    <citation type="journal article" date="2012" name="J. Bacteriol.">
        <title>Complete genome sequence of strain 1860, a crenarchaeon of the genus pyrobaculum able to grow with various electron acceptors.</title>
        <authorList>
            <person name="Mardanov A.V."/>
            <person name="Gumerov V.M."/>
            <person name="Slobodkina G.B."/>
            <person name="Beletsky A.V."/>
            <person name="Bonch-Osmolovskaya E.A."/>
            <person name="Ravin N.V."/>
            <person name="Skryabin K.G."/>
        </authorList>
    </citation>
    <scope>NUCLEOTIDE SEQUENCE [LARGE SCALE GENOMIC DNA]</scope>
    <source>
        <strain evidence="3 4">1860</strain>
    </source>
</reference>
<keyword evidence="4" id="KW-1185">Reference proteome</keyword>
<name>G7VCV3_9CREN</name>
<dbReference type="PROSITE" id="PS50850">
    <property type="entry name" value="MFS"/>
    <property type="match status" value="1"/>
</dbReference>
<evidence type="ECO:0000259" key="2">
    <source>
        <dbReference type="PROSITE" id="PS50850"/>
    </source>
</evidence>
<feature type="transmembrane region" description="Helical" evidence="1">
    <location>
        <begin position="385"/>
        <end position="402"/>
    </location>
</feature>
<dbReference type="Pfam" id="PF07690">
    <property type="entry name" value="MFS_1"/>
    <property type="match status" value="1"/>
</dbReference>
<feature type="transmembrane region" description="Helical" evidence="1">
    <location>
        <begin position="269"/>
        <end position="289"/>
    </location>
</feature>
<dbReference type="InterPro" id="IPR011701">
    <property type="entry name" value="MFS"/>
</dbReference>
<dbReference type="eggNOG" id="arCOG00130">
    <property type="taxonomic scope" value="Archaea"/>
</dbReference>
<keyword evidence="1" id="KW-0472">Membrane</keyword>
<dbReference type="STRING" id="1104324.P186_1211"/>
<feature type="transmembrane region" description="Helical" evidence="1">
    <location>
        <begin position="63"/>
        <end position="81"/>
    </location>
</feature>
<sequence length="409" mass="44202">MFIKWCSVRGDVGLSYWLRGNVGAMIISWFLFAISGSLTFPYLSKYLHLLGASDIEIGVVRSLGSLAVLLTILPGGVLTDVIGRKRSIVIGTWGIALVQFLYAVVDDWRQFAAVYVVDWALHFYQPALTAILLDSLPPEKRGGGMMLTAVLPQIPWLFLPPVGGYLLDYMGLMGMRLSFIISGVISTSVAVLRMKALQETIQVKPLDRETLMREVAQSYIFWRGLFSIPRFVAYVTLLGFLTSLAGIALQTFGVLYATGVIGIDNTSWGVIQSATTAVGIFFGIVLMPVIDKAPRVTALFSGLMLMAVGYFMIGVWSNVVALVTAAIIVGIGGEVAMSIRRALVGDYITPENRGKIMGATLALEYLGSIAGGLTVAYLYSASPRYAFIFSGAVLLIAAAPLVKEALQAR</sequence>
<dbReference type="GO" id="GO:0022857">
    <property type="term" value="F:transmembrane transporter activity"/>
    <property type="evidence" value="ECO:0007669"/>
    <property type="project" value="InterPro"/>
</dbReference>
<dbReference type="InterPro" id="IPR036259">
    <property type="entry name" value="MFS_trans_sf"/>
</dbReference>
<proteinExistence type="predicted"/>
<dbReference type="Gene3D" id="1.20.1250.20">
    <property type="entry name" value="MFS general substrate transporter like domains"/>
    <property type="match status" value="2"/>
</dbReference>